<dbReference type="AlphaFoldDB" id="A0A9P3PMU4"/>
<keyword evidence="4" id="KW-1185">Reference proteome</keyword>
<name>A0A9P3PMU4_LYOSH</name>
<keyword evidence="1" id="KW-0560">Oxidoreductase</keyword>
<dbReference type="InterPro" id="IPR036812">
    <property type="entry name" value="NAD(P)_OxRdtase_dom_sf"/>
</dbReference>
<organism evidence="3 4">
    <name type="scientific">Lyophyllum shimeji</name>
    <name type="common">Hon-shimeji</name>
    <name type="synonym">Tricholoma shimeji</name>
    <dbReference type="NCBI Taxonomy" id="47721"/>
    <lineage>
        <taxon>Eukaryota</taxon>
        <taxon>Fungi</taxon>
        <taxon>Dikarya</taxon>
        <taxon>Basidiomycota</taxon>
        <taxon>Agaricomycotina</taxon>
        <taxon>Agaricomycetes</taxon>
        <taxon>Agaricomycetidae</taxon>
        <taxon>Agaricales</taxon>
        <taxon>Tricholomatineae</taxon>
        <taxon>Lyophyllaceae</taxon>
        <taxon>Lyophyllum</taxon>
    </lineage>
</organism>
<protein>
    <submittedName>
        <fullName evidence="3">Aldo keto reductase</fullName>
    </submittedName>
</protein>
<gene>
    <name evidence="3" type="ORF">LshimejAT787_0604320</name>
</gene>
<reference evidence="3" key="1">
    <citation type="submission" date="2022-07" db="EMBL/GenBank/DDBJ databases">
        <title>The genome of Lyophyllum shimeji provides insight into the initial evolution of ectomycorrhizal fungal genome.</title>
        <authorList>
            <person name="Kobayashi Y."/>
            <person name="Shibata T."/>
            <person name="Hirakawa H."/>
            <person name="Shigenobu S."/>
            <person name="Nishiyama T."/>
            <person name="Yamada A."/>
            <person name="Hasebe M."/>
            <person name="Kawaguchi M."/>
        </authorList>
    </citation>
    <scope>NUCLEOTIDE SEQUENCE</scope>
    <source>
        <strain evidence="3">AT787</strain>
    </source>
</reference>
<evidence type="ECO:0000313" key="3">
    <source>
        <dbReference type="EMBL" id="GLB39270.1"/>
    </source>
</evidence>
<dbReference type="SUPFAM" id="SSF51430">
    <property type="entry name" value="NAD(P)-linked oxidoreductase"/>
    <property type="match status" value="1"/>
</dbReference>
<dbReference type="PANTHER" id="PTHR43625:SF40">
    <property type="entry name" value="ALDO-KETO REDUCTASE YAKC [NADP(+)]"/>
    <property type="match status" value="1"/>
</dbReference>
<dbReference type="EMBL" id="BRPK01000006">
    <property type="protein sequence ID" value="GLB39270.1"/>
    <property type="molecule type" value="Genomic_DNA"/>
</dbReference>
<dbReference type="PANTHER" id="PTHR43625">
    <property type="entry name" value="AFLATOXIN B1 ALDEHYDE REDUCTASE"/>
    <property type="match status" value="1"/>
</dbReference>
<dbReference type="InterPro" id="IPR023210">
    <property type="entry name" value="NADP_OxRdtase_dom"/>
</dbReference>
<dbReference type="OrthoDB" id="37537at2759"/>
<dbReference type="GO" id="GO:0005737">
    <property type="term" value="C:cytoplasm"/>
    <property type="evidence" value="ECO:0007669"/>
    <property type="project" value="TreeGrafter"/>
</dbReference>
<dbReference type="InterPro" id="IPR050791">
    <property type="entry name" value="Aldo-Keto_reductase"/>
</dbReference>
<evidence type="ECO:0000256" key="1">
    <source>
        <dbReference type="ARBA" id="ARBA00023002"/>
    </source>
</evidence>
<dbReference type="Proteomes" id="UP001063166">
    <property type="component" value="Unassembled WGS sequence"/>
</dbReference>
<accession>A0A9P3PMU4</accession>
<comment type="caution">
    <text evidence="3">The sequence shown here is derived from an EMBL/GenBank/DDBJ whole genome shotgun (WGS) entry which is preliminary data.</text>
</comment>
<feature type="domain" description="NADP-dependent oxidoreductase" evidence="2">
    <location>
        <begin position="21"/>
        <end position="319"/>
    </location>
</feature>
<evidence type="ECO:0000259" key="2">
    <source>
        <dbReference type="Pfam" id="PF00248"/>
    </source>
</evidence>
<proteinExistence type="predicted"/>
<evidence type="ECO:0000313" key="4">
    <source>
        <dbReference type="Proteomes" id="UP001063166"/>
    </source>
</evidence>
<sequence length="351" mass="38780">MTSKSFPTRNLGKNGPSVSVIGLGAMGMGAFYGSSDEKQSLDTLTYAADRGVTFWDTADIYGTSEKIIGKWFAQTGRRSEIFLATKFGSMDLREGGDRSKPNSKPEYIHRQIQNSLKDLQTDHIDLYYQHRVDPEVPIEIVLETLRPFVENGTIRWIGLSEPSIATLKRAKAVKGVGDKVIAAQMEFSPFELSVEKTGFADAINEAGMAVVAYSPLGRGMVTGRFRSPKDFEPGDFRTYAPRFSEENFPKNLKVVDELQKIGEKYSATTSQITLAWILAEHPNFIPIPGVRNAERLEENARGAELTLAPEDVKAIRAVVEAAEVAGERYPESFMKSVVGDCIPLSEWNGQA</sequence>
<dbReference type="Gene3D" id="3.20.20.100">
    <property type="entry name" value="NADP-dependent oxidoreductase domain"/>
    <property type="match status" value="1"/>
</dbReference>
<dbReference type="GO" id="GO:0016491">
    <property type="term" value="F:oxidoreductase activity"/>
    <property type="evidence" value="ECO:0007669"/>
    <property type="project" value="UniProtKB-KW"/>
</dbReference>
<dbReference type="Pfam" id="PF00248">
    <property type="entry name" value="Aldo_ket_red"/>
    <property type="match status" value="1"/>
</dbReference>